<evidence type="ECO:0000259" key="5">
    <source>
        <dbReference type="Pfam" id="PF13442"/>
    </source>
</evidence>
<feature type="domain" description="Cytochrome c" evidence="5">
    <location>
        <begin position="48"/>
        <end position="118"/>
    </location>
</feature>
<sequence length="125" mass="13055">MKSFFALATSVVVATLVACGSDSSGQDPAPSCPELPQQCTGTPPSYATEVKALVEQHCFPCHAPGGTGVGAAGRDFSKYEILQRDKAKALLRVYGCTMPPKEAPQPSADDRATLVKWLVCGAPSN</sequence>
<protein>
    <submittedName>
        <fullName evidence="6">Cytochrome c</fullName>
    </submittedName>
</protein>
<dbReference type="EMBL" id="CP089983">
    <property type="protein sequence ID" value="WXB04330.1"/>
    <property type="molecule type" value="Genomic_DNA"/>
</dbReference>
<dbReference type="Proteomes" id="UP001374803">
    <property type="component" value="Chromosome"/>
</dbReference>
<proteinExistence type="predicted"/>
<dbReference type="SUPFAM" id="SSF46626">
    <property type="entry name" value="Cytochrome c"/>
    <property type="match status" value="1"/>
</dbReference>
<reference evidence="6" key="1">
    <citation type="submission" date="2021-12" db="EMBL/GenBank/DDBJ databases">
        <title>Discovery of the Pendulisporaceae a myxobacterial family with distinct sporulation behavior and unique specialized metabolism.</title>
        <authorList>
            <person name="Garcia R."/>
            <person name="Popoff A."/>
            <person name="Bader C.D."/>
            <person name="Loehr J."/>
            <person name="Walesch S."/>
            <person name="Walt C."/>
            <person name="Boldt J."/>
            <person name="Bunk B."/>
            <person name="Haeckl F.J.F.P.J."/>
            <person name="Gunesch A.P."/>
            <person name="Birkelbach J."/>
            <person name="Nuebel U."/>
            <person name="Pietschmann T."/>
            <person name="Bach T."/>
            <person name="Mueller R."/>
        </authorList>
    </citation>
    <scope>NUCLEOTIDE SEQUENCE</scope>
    <source>
        <strain evidence="6">MSr11367</strain>
    </source>
</reference>
<dbReference type="RefSeq" id="WP_394833969.1">
    <property type="nucleotide sequence ID" value="NZ_CP089929.1"/>
</dbReference>
<keyword evidence="3" id="KW-0408">Iron</keyword>
<name>A0ABZ2L1X2_9BACT</name>
<evidence type="ECO:0000256" key="3">
    <source>
        <dbReference type="ARBA" id="ARBA00023004"/>
    </source>
</evidence>
<dbReference type="InterPro" id="IPR036909">
    <property type="entry name" value="Cyt_c-like_dom_sf"/>
</dbReference>
<dbReference type="Pfam" id="PF13442">
    <property type="entry name" value="Cytochrome_CBB3"/>
    <property type="match status" value="1"/>
</dbReference>
<feature type="chain" id="PRO_5045309437" evidence="4">
    <location>
        <begin position="21"/>
        <end position="125"/>
    </location>
</feature>
<accession>A0ABZ2L1X2</accession>
<keyword evidence="7" id="KW-1185">Reference proteome</keyword>
<evidence type="ECO:0000313" key="6">
    <source>
        <dbReference type="EMBL" id="WXB04330.1"/>
    </source>
</evidence>
<evidence type="ECO:0000256" key="4">
    <source>
        <dbReference type="SAM" id="SignalP"/>
    </source>
</evidence>
<dbReference type="PROSITE" id="PS51257">
    <property type="entry name" value="PROKAR_LIPOPROTEIN"/>
    <property type="match status" value="1"/>
</dbReference>
<feature type="signal peptide" evidence="4">
    <location>
        <begin position="1"/>
        <end position="20"/>
    </location>
</feature>
<keyword evidence="2" id="KW-0479">Metal-binding</keyword>
<organism evidence="6 7">
    <name type="scientific">Pendulispora rubella</name>
    <dbReference type="NCBI Taxonomy" id="2741070"/>
    <lineage>
        <taxon>Bacteria</taxon>
        <taxon>Pseudomonadati</taxon>
        <taxon>Myxococcota</taxon>
        <taxon>Myxococcia</taxon>
        <taxon>Myxococcales</taxon>
        <taxon>Sorangiineae</taxon>
        <taxon>Pendulisporaceae</taxon>
        <taxon>Pendulispora</taxon>
    </lineage>
</organism>
<gene>
    <name evidence="6" type="ORF">LVJ94_46435</name>
</gene>
<evidence type="ECO:0000256" key="1">
    <source>
        <dbReference type="ARBA" id="ARBA00022617"/>
    </source>
</evidence>
<keyword evidence="1" id="KW-0349">Heme</keyword>
<keyword evidence="4" id="KW-0732">Signal</keyword>
<evidence type="ECO:0000256" key="2">
    <source>
        <dbReference type="ARBA" id="ARBA00022723"/>
    </source>
</evidence>
<evidence type="ECO:0000313" key="7">
    <source>
        <dbReference type="Proteomes" id="UP001374803"/>
    </source>
</evidence>
<dbReference type="InterPro" id="IPR009056">
    <property type="entry name" value="Cyt_c-like_dom"/>
</dbReference>